<proteinExistence type="predicted"/>
<accession>A0A399QYL5</accession>
<dbReference type="EMBL" id="QWGB01000005">
    <property type="protein sequence ID" value="RIJ24206.1"/>
    <property type="molecule type" value="Genomic_DNA"/>
</dbReference>
<dbReference type="AlphaFoldDB" id="A0A399QYL5"/>
<keyword evidence="1" id="KW-0418">Kinase</keyword>
<dbReference type="EC" id="2.7.1.33" evidence="1"/>
<evidence type="ECO:0000313" key="2">
    <source>
        <dbReference type="Proteomes" id="UP000265431"/>
    </source>
</evidence>
<evidence type="ECO:0000313" key="1">
    <source>
        <dbReference type="EMBL" id="RIJ24206.1"/>
    </source>
</evidence>
<name>A0A399QYL5_9PROT</name>
<gene>
    <name evidence="1" type="ORF">D1224_08175</name>
</gene>
<keyword evidence="2" id="KW-1185">Reference proteome</keyword>
<keyword evidence="1" id="KW-0808">Transferase</keyword>
<protein>
    <submittedName>
        <fullName evidence="1">Type I pantothenate kinase</fullName>
        <ecNumber evidence="1">2.7.1.33</ecNumber>
    </submittedName>
</protein>
<reference evidence="1 2" key="1">
    <citation type="submission" date="2018-08" db="EMBL/GenBank/DDBJ databases">
        <title>Henriciella mobilis sp. nov., isolated from seawater.</title>
        <authorList>
            <person name="Cheng H."/>
            <person name="Wu Y.-H."/>
            <person name="Xu X.-W."/>
            <person name="Guo L.-L."/>
        </authorList>
    </citation>
    <scope>NUCLEOTIDE SEQUENCE [LARGE SCALE GENOMIC DNA]</scope>
    <source>
        <strain evidence="1 2">CCUG66934</strain>
    </source>
</reference>
<dbReference type="SUPFAM" id="SSF52540">
    <property type="entry name" value="P-loop containing nucleoside triphosphate hydrolases"/>
    <property type="match status" value="1"/>
</dbReference>
<organism evidence="1 2">
    <name type="scientific">Henriciella barbarensis</name>
    <dbReference type="NCBI Taxonomy" id="86342"/>
    <lineage>
        <taxon>Bacteria</taxon>
        <taxon>Pseudomonadati</taxon>
        <taxon>Pseudomonadota</taxon>
        <taxon>Alphaproteobacteria</taxon>
        <taxon>Hyphomonadales</taxon>
        <taxon>Hyphomonadaceae</taxon>
        <taxon>Henriciella</taxon>
    </lineage>
</organism>
<dbReference type="InterPro" id="IPR027417">
    <property type="entry name" value="P-loop_NTPase"/>
</dbReference>
<dbReference type="Proteomes" id="UP000265431">
    <property type="component" value="Unassembled WGS sequence"/>
</dbReference>
<sequence length="242" mass="27164">MSFGELLMKQSDELEKLASRLRRAHADNCTLVVGLTGSVACGKSTLAAALSDVLSRTHSVENVSTDGFLCPNNELEARGLMMRKGFPESYDNTGMRWAITRVRVLPAVFPVHSHGTYDIDPALARTIAPPDILLLEGLGFTPPSGEERAGEPDILVYLDAETPHIETWFLDRFMQFWHAAADDPTSFYRRFRGMTEKEARTFACTEVWEKINLPNLENHILPLRERADIIVRKDAEHRLLAA</sequence>
<comment type="caution">
    <text evidence="1">The sequence shown here is derived from an EMBL/GenBank/DDBJ whole genome shotgun (WGS) entry which is preliminary data.</text>
</comment>
<dbReference type="Gene3D" id="3.40.50.300">
    <property type="entry name" value="P-loop containing nucleotide triphosphate hydrolases"/>
    <property type="match status" value="1"/>
</dbReference>
<dbReference type="GO" id="GO:0004594">
    <property type="term" value="F:pantothenate kinase activity"/>
    <property type="evidence" value="ECO:0007669"/>
    <property type="project" value="UniProtKB-EC"/>
</dbReference>